<accession>A0A8J4AHQ9</accession>
<protein>
    <submittedName>
        <fullName evidence="2">Uncharacterized protein</fullName>
    </submittedName>
</protein>
<keyword evidence="3" id="KW-1185">Reference proteome</keyword>
<evidence type="ECO:0000256" key="1">
    <source>
        <dbReference type="SAM" id="MobiDB-lite"/>
    </source>
</evidence>
<gene>
    <name evidence="2" type="ORF">NUM_51910</name>
</gene>
<evidence type="ECO:0000313" key="3">
    <source>
        <dbReference type="Proteomes" id="UP000614996"/>
    </source>
</evidence>
<dbReference type="RefSeq" id="WP_207127588.1">
    <property type="nucleotide sequence ID" value="NZ_BOPO01000110.1"/>
</dbReference>
<feature type="compositionally biased region" description="Low complexity" evidence="1">
    <location>
        <begin position="42"/>
        <end position="59"/>
    </location>
</feature>
<feature type="region of interest" description="Disordered" evidence="1">
    <location>
        <begin position="39"/>
        <end position="59"/>
    </location>
</feature>
<comment type="caution">
    <text evidence="2">The sequence shown here is derived from an EMBL/GenBank/DDBJ whole genome shotgun (WGS) entry which is preliminary data.</text>
</comment>
<dbReference type="AlphaFoldDB" id="A0A8J4AHQ9"/>
<sequence length="59" mass="6358">MVTLLTDVIAAEQRYLDARKAGDRATIRAAEDELRTTQRLFGAGADRQAAPGAAGQENR</sequence>
<dbReference type="EMBL" id="BOPO01000110">
    <property type="protein sequence ID" value="GIL29937.1"/>
    <property type="molecule type" value="Genomic_DNA"/>
</dbReference>
<organism evidence="2 3">
    <name type="scientific">Actinocatenispora comari</name>
    <dbReference type="NCBI Taxonomy" id="2807577"/>
    <lineage>
        <taxon>Bacteria</taxon>
        <taxon>Bacillati</taxon>
        <taxon>Actinomycetota</taxon>
        <taxon>Actinomycetes</taxon>
        <taxon>Micromonosporales</taxon>
        <taxon>Micromonosporaceae</taxon>
        <taxon>Actinocatenispora</taxon>
    </lineage>
</organism>
<reference evidence="3" key="1">
    <citation type="journal article" date="2021" name="Int. J. Syst. Evol. Microbiol.">
        <title>Actinocatenispora comari sp. nov., an endophytic actinomycete isolated from aerial parts of Comarum salesowianum.</title>
        <authorList>
            <person name="Oyunbileg N."/>
            <person name="Iizaka Y."/>
            <person name="Hamada M."/>
            <person name="Davaapurev B.O."/>
            <person name="Fukumoto A."/>
            <person name="Tsetseg B."/>
            <person name="Kato F."/>
            <person name="Tamura T."/>
            <person name="Batkhuu J."/>
            <person name="Anzai Y."/>
        </authorList>
    </citation>
    <scope>NUCLEOTIDE SEQUENCE [LARGE SCALE GENOMIC DNA]</scope>
    <source>
        <strain evidence="3">NUM-2625</strain>
    </source>
</reference>
<proteinExistence type="predicted"/>
<name>A0A8J4AHQ9_9ACTN</name>
<dbReference type="Proteomes" id="UP000614996">
    <property type="component" value="Unassembled WGS sequence"/>
</dbReference>
<evidence type="ECO:0000313" key="2">
    <source>
        <dbReference type="EMBL" id="GIL29937.1"/>
    </source>
</evidence>